<keyword evidence="2" id="KW-1185">Reference proteome</keyword>
<dbReference type="Gramene" id="AET3Gv21244900.1">
    <property type="protein sequence ID" value="AET3Gv21244900.1"/>
    <property type="gene ID" value="AET3Gv21244900"/>
</dbReference>
<reference evidence="2" key="2">
    <citation type="journal article" date="2017" name="Nat. Plants">
        <title>The Aegilops tauschii genome reveals multiple impacts of transposons.</title>
        <authorList>
            <person name="Zhao G."/>
            <person name="Zou C."/>
            <person name="Li K."/>
            <person name="Wang K."/>
            <person name="Li T."/>
            <person name="Gao L."/>
            <person name="Zhang X."/>
            <person name="Wang H."/>
            <person name="Yang Z."/>
            <person name="Liu X."/>
            <person name="Jiang W."/>
            <person name="Mao L."/>
            <person name="Kong X."/>
            <person name="Jiao Y."/>
            <person name="Jia J."/>
        </authorList>
    </citation>
    <scope>NUCLEOTIDE SEQUENCE [LARGE SCALE GENOMIC DNA]</scope>
    <source>
        <strain evidence="2">cv. AL8/78</strain>
    </source>
</reference>
<proteinExistence type="predicted"/>
<sequence>LHAHQTLSDLIRRLFSGARWRVDRAAGRGRGGRPTLALAPPALALLPPTPVVQRPMVDASSPEARAEMLRVVTERFPDRSEWGELLVQVIHTSSFSERAPFAGDDGGMDYDLLFWAIQEAESPDPKIAAKWARFKTWSPSRLNIRPPSVVGLARIPREFLAPGDSPPRVP</sequence>
<dbReference type="EnsemblPlants" id="AET3Gv21244900.1">
    <property type="protein sequence ID" value="AET3Gv21244900.1"/>
    <property type="gene ID" value="AET3Gv21244900"/>
</dbReference>
<reference evidence="1" key="5">
    <citation type="journal article" date="2021" name="G3 (Bethesda)">
        <title>Aegilops tauschii genome assembly Aet v5.0 features greater sequence contiguity and improved annotation.</title>
        <authorList>
            <person name="Wang L."/>
            <person name="Zhu T."/>
            <person name="Rodriguez J.C."/>
            <person name="Deal K.R."/>
            <person name="Dubcovsky J."/>
            <person name="McGuire P.E."/>
            <person name="Lux T."/>
            <person name="Spannagl M."/>
            <person name="Mayer K.F.X."/>
            <person name="Baldrich P."/>
            <person name="Meyers B.C."/>
            <person name="Huo N."/>
            <person name="Gu Y.Q."/>
            <person name="Zhou H."/>
            <person name="Devos K.M."/>
            <person name="Bennetzen J.L."/>
            <person name="Unver T."/>
            <person name="Budak H."/>
            <person name="Gulick P.J."/>
            <person name="Galiba G."/>
            <person name="Kalapos B."/>
            <person name="Nelson D.R."/>
            <person name="Li P."/>
            <person name="You F.M."/>
            <person name="Luo M.C."/>
            <person name="Dvorak J."/>
        </authorList>
    </citation>
    <scope>NUCLEOTIDE SEQUENCE [LARGE SCALE GENOMIC DNA]</scope>
    <source>
        <strain evidence="1">cv. AL8/78</strain>
    </source>
</reference>
<reference evidence="1" key="4">
    <citation type="submission" date="2019-03" db="UniProtKB">
        <authorList>
            <consortium name="EnsemblPlants"/>
        </authorList>
    </citation>
    <scope>IDENTIFICATION</scope>
</reference>
<accession>A0A453GXF5</accession>
<dbReference type="Proteomes" id="UP000015105">
    <property type="component" value="Chromosome 3D"/>
</dbReference>
<reference evidence="1" key="3">
    <citation type="journal article" date="2017" name="Nature">
        <title>Genome sequence of the progenitor of the wheat D genome Aegilops tauschii.</title>
        <authorList>
            <person name="Luo M.C."/>
            <person name="Gu Y.Q."/>
            <person name="Puiu D."/>
            <person name="Wang H."/>
            <person name="Twardziok S.O."/>
            <person name="Deal K.R."/>
            <person name="Huo N."/>
            <person name="Zhu T."/>
            <person name="Wang L."/>
            <person name="Wang Y."/>
            <person name="McGuire P.E."/>
            <person name="Liu S."/>
            <person name="Long H."/>
            <person name="Ramasamy R.K."/>
            <person name="Rodriguez J.C."/>
            <person name="Van S.L."/>
            <person name="Yuan L."/>
            <person name="Wang Z."/>
            <person name="Xia Z."/>
            <person name="Xiao L."/>
            <person name="Anderson O.D."/>
            <person name="Ouyang S."/>
            <person name="Liang Y."/>
            <person name="Zimin A.V."/>
            <person name="Pertea G."/>
            <person name="Qi P."/>
            <person name="Bennetzen J.L."/>
            <person name="Dai X."/>
            <person name="Dawson M.W."/>
            <person name="Muller H.G."/>
            <person name="Kugler K."/>
            <person name="Rivarola-Duarte L."/>
            <person name="Spannagl M."/>
            <person name="Mayer K.F.X."/>
            <person name="Lu F.H."/>
            <person name="Bevan M.W."/>
            <person name="Leroy P."/>
            <person name="Li P."/>
            <person name="You F.M."/>
            <person name="Sun Q."/>
            <person name="Liu Z."/>
            <person name="Lyons E."/>
            <person name="Wicker T."/>
            <person name="Salzberg S.L."/>
            <person name="Devos K.M."/>
            <person name="Dvorak J."/>
        </authorList>
    </citation>
    <scope>NUCLEOTIDE SEQUENCE [LARGE SCALE GENOMIC DNA]</scope>
    <source>
        <strain evidence="1">cv. AL8/78</strain>
    </source>
</reference>
<evidence type="ECO:0000313" key="1">
    <source>
        <dbReference type="EnsemblPlants" id="AET3Gv21244900.1"/>
    </source>
</evidence>
<organism evidence="1 2">
    <name type="scientific">Aegilops tauschii subsp. strangulata</name>
    <name type="common">Goatgrass</name>
    <dbReference type="NCBI Taxonomy" id="200361"/>
    <lineage>
        <taxon>Eukaryota</taxon>
        <taxon>Viridiplantae</taxon>
        <taxon>Streptophyta</taxon>
        <taxon>Embryophyta</taxon>
        <taxon>Tracheophyta</taxon>
        <taxon>Spermatophyta</taxon>
        <taxon>Magnoliopsida</taxon>
        <taxon>Liliopsida</taxon>
        <taxon>Poales</taxon>
        <taxon>Poaceae</taxon>
        <taxon>BOP clade</taxon>
        <taxon>Pooideae</taxon>
        <taxon>Triticodae</taxon>
        <taxon>Triticeae</taxon>
        <taxon>Triticinae</taxon>
        <taxon>Aegilops</taxon>
    </lineage>
</organism>
<dbReference type="AlphaFoldDB" id="A0A453GXF5"/>
<protein>
    <submittedName>
        <fullName evidence="1">Uncharacterized protein</fullName>
    </submittedName>
</protein>
<name>A0A453GXF5_AEGTS</name>
<reference evidence="2" key="1">
    <citation type="journal article" date="2014" name="Science">
        <title>Ancient hybridizations among the ancestral genomes of bread wheat.</title>
        <authorList>
            <consortium name="International Wheat Genome Sequencing Consortium,"/>
            <person name="Marcussen T."/>
            <person name="Sandve S.R."/>
            <person name="Heier L."/>
            <person name="Spannagl M."/>
            <person name="Pfeifer M."/>
            <person name="Jakobsen K.S."/>
            <person name="Wulff B.B."/>
            <person name="Steuernagel B."/>
            <person name="Mayer K.F."/>
            <person name="Olsen O.A."/>
        </authorList>
    </citation>
    <scope>NUCLEOTIDE SEQUENCE [LARGE SCALE GENOMIC DNA]</scope>
    <source>
        <strain evidence="2">cv. AL8/78</strain>
    </source>
</reference>
<evidence type="ECO:0000313" key="2">
    <source>
        <dbReference type="Proteomes" id="UP000015105"/>
    </source>
</evidence>